<keyword evidence="8" id="KW-1185">Reference proteome</keyword>
<protein>
    <recommendedName>
        <fullName evidence="9">Transmembrane protein</fullName>
    </recommendedName>
</protein>
<feature type="signal peptide" evidence="1">
    <location>
        <begin position="1"/>
        <end position="21"/>
    </location>
</feature>
<evidence type="ECO:0000256" key="1">
    <source>
        <dbReference type="SAM" id="SignalP"/>
    </source>
</evidence>
<reference evidence="7 8" key="1">
    <citation type="submission" date="2018-01" db="EMBL/GenBank/DDBJ databases">
        <title>Draft genome of the strawberry crown rot pathogen Phytophthora cactorum.</title>
        <authorList>
            <person name="Armitage A.D."/>
            <person name="Lysoe E."/>
            <person name="Nellist C.F."/>
            <person name="Harrison R.J."/>
            <person name="Brurberg M.B."/>
        </authorList>
    </citation>
    <scope>NUCLEOTIDE SEQUENCE [LARGE SCALE GENOMIC DNA]</scope>
    <source>
        <strain evidence="7 8">10300</strain>
    </source>
</reference>
<accession>A0A329SCV5</accession>
<dbReference type="OrthoDB" id="92789at2759"/>
<evidence type="ECO:0000313" key="8">
    <source>
        <dbReference type="Proteomes" id="UP000251314"/>
    </source>
</evidence>
<evidence type="ECO:0000313" key="4">
    <source>
        <dbReference type="EMBL" id="KAG2908256.1"/>
    </source>
</evidence>
<evidence type="ECO:0000313" key="6">
    <source>
        <dbReference type="EMBL" id="KAG3207865.1"/>
    </source>
</evidence>
<evidence type="ECO:0000313" key="7">
    <source>
        <dbReference type="EMBL" id="RAW34489.1"/>
    </source>
</evidence>
<name>A0A329SCV5_9STRA</name>
<dbReference type="EMBL" id="RCMG01001139">
    <property type="protein sequence ID" value="KAG2835239.1"/>
    <property type="molecule type" value="Genomic_DNA"/>
</dbReference>
<dbReference type="Proteomes" id="UP000697107">
    <property type="component" value="Unassembled WGS sequence"/>
</dbReference>
<dbReference type="Proteomes" id="UP000251314">
    <property type="component" value="Unassembled WGS sequence"/>
</dbReference>
<evidence type="ECO:0000313" key="5">
    <source>
        <dbReference type="EMBL" id="KAG2962235.1"/>
    </source>
</evidence>
<dbReference type="EMBL" id="RCMK01000903">
    <property type="protein sequence ID" value="KAG2908256.1"/>
    <property type="molecule type" value="Genomic_DNA"/>
</dbReference>
<evidence type="ECO:0000313" key="2">
    <source>
        <dbReference type="EMBL" id="KAG2835239.1"/>
    </source>
</evidence>
<sequence>MNAAITIAVFMSGLLVSSVISFLNGTQLNAQIQLYDGVYYDNRFAINFKVTNRCYQLDCGNLDN</sequence>
<dbReference type="Proteomes" id="UP000760860">
    <property type="component" value="Unassembled WGS sequence"/>
</dbReference>
<evidence type="ECO:0008006" key="9">
    <source>
        <dbReference type="Google" id="ProtNLM"/>
    </source>
</evidence>
<dbReference type="EMBL" id="RCMV01001617">
    <property type="protein sequence ID" value="KAG3207865.1"/>
    <property type="molecule type" value="Genomic_DNA"/>
</dbReference>
<dbReference type="EMBL" id="MJFZ01000199">
    <property type="protein sequence ID" value="RAW34489.1"/>
    <property type="molecule type" value="Genomic_DNA"/>
</dbReference>
<dbReference type="EMBL" id="RCMI01001507">
    <property type="protein sequence ID" value="KAG2884294.1"/>
    <property type="molecule type" value="Genomic_DNA"/>
</dbReference>
<dbReference type="VEuPathDB" id="FungiDB:PC110_g9202"/>
<dbReference type="Proteomes" id="UP000736787">
    <property type="component" value="Unassembled WGS sequence"/>
</dbReference>
<evidence type="ECO:0000313" key="3">
    <source>
        <dbReference type="EMBL" id="KAG2884294.1"/>
    </source>
</evidence>
<dbReference type="EMBL" id="RCML01001486">
    <property type="protein sequence ID" value="KAG2962235.1"/>
    <property type="molecule type" value="Genomic_DNA"/>
</dbReference>
<dbReference type="Proteomes" id="UP000774804">
    <property type="component" value="Unassembled WGS sequence"/>
</dbReference>
<organism evidence="7 8">
    <name type="scientific">Phytophthora cactorum</name>
    <dbReference type="NCBI Taxonomy" id="29920"/>
    <lineage>
        <taxon>Eukaryota</taxon>
        <taxon>Sar</taxon>
        <taxon>Stramenopiles</taxon>
        <taxon>Oomycota</taxon>
        <taxon>Peronosporomycetes</taxon>
        <taxon>Peronosporales</taxon>
        <taxon>Peronosporaceae</taxon>
        <taxon>Phytophthora</taxon>
    </lineage>
</organism>
<dbReference type="AlphaFoldDB" id="A0A329SCV5"/>
<comment type="caution">
    <text evidence="7">The sequence shown here is derived from an EMBL/GenBank/DDBJ whole genome shotgun (WGS) entry which is preliminary data.</text>
</comment>
<reference evidence="2" key="2">
    <citation type="submission" date="2018-10" db="EMBL/GenBank/DDBJ databases">
        <title>Effector identification in a new, highly contiguous assembly of the strawberry crown rot pathogen Phytophthora cactorum.</title>
        <authorList>
            <person name="Armitage A.D."/>
            <person name="Nellist C.F."/>
            <person name="Bates H."/>
            <person name="Vickerstaff R.J."/>
            <person name="Harrison R.J."/>
        </authorList>
    </citation>
    <scope>NUCLEOTIDE SEQUENCE</scope>
    <source>
        <strain evidence="2">15-7</strain>
        <strain evidence="3">4032</strain>
        <strain evidence="4">4040</strain>
        <strain evidence="5">P415</strain>
        <strain evidence="6">P421</strain>
    </source>
</reference>
<gene>
    <name evidence="7" type="ORF">PC110_g9202</name>
    <name evidence="2" type="ORF">PC113_g20248</name>
    <name evidence="3" type="ORF">PC115_g21382</name>
    <name evidence="4" type="ORF">PC117_g19992</name>
    <name evidence="5" type="ORF">PC118_g21532</name>
    <name evidence="6" type="ORF">PC129_g21099</name>
</gene>
<keyword evidence="1" id="KW-0732">Signal</keyword>
<dbReference type="Proteomes" id="UP000735874">
    <property type="component" value="Unassembled WGS sequence"/>
</dbReference>
<feature type="chain" id="PRO_5039985808" description="Transmembrane protein" evidence="1">
    <location>
        <begin position="22"/>
        <end position="64"/>
    </location>
</feature>
<proteinExistence type="predicted"/>